<dbReference type="GeneID" id="9585887"/>
<dbReference type="EMBL" id="GL377302">
    <property type="protein sequence ID" value="EFJ01627.1"/>
    <property type="molecule type" value="Genomic_DNA"/>
</dbReference>
<feature type="compositionally biased region" description="Acidic residues" evidence="1">
    <location>
        <begin position="572"/>
        <end position="582"/>
    </location>
</feature>
<feature type="compositionally biased region" description="Basic and acidic residues" evidence="1">
    <location>
        <begin position="64"/>
        <end position="75"/>
    </location>
</feature>
<feature type="region of interest" description="Disordered" evidence="1">
    <location>
        <begin position="287"/>
        <end position="351"/>
    </location>
</feature>
<feature type="non-terminal residue" evidence="2">
    <location>
        <position position="886"/>
    </location>
</feature>
<dbReference type="OMA" id="CAKKNGL"/>
<feature type="region of interest" description="Disordered" evidence="1">
    <location>
        <begin position="177"/>
        <end position="227"/>
    </location>
</feature>
<dbReference type="Proteomes" id="UP000007431">
    <property type="component" value="Unassembled WGS sequence"/>
</dbReference>
<dbReference type="KEGG" id="scm:SCHCO_02538453"/>
<dbReference type="eggNOG" id="ENOG502ST7T">
    <property type="taxonomic scope" value="Eukaryota"/>
</dbReference>
<keyword evidence="3" id="KW-1185">Reference proteome</keyword>
<feature type="compositionally biased region" description="Basic residues" evidence="1">
    <location>
        <begin position="546"/>
        <end position="556"/>
    </location>
</feature>
<feature type="region of interest" description="Disordered" evidence="1">
    <location>
        <begin position="423"/>
        <end position="811"/>
    </location>
</feature>
<feature type="compositionally biased region" description="Low complexity" evidence="1">
    <location>
        <begin position="515"/>
        <end position="545"/>
    </location>
</feature>
<dbReference type="OrthoDB" id="5576441at2759"/>
<sequence length="886" mass="95537">MLLVFSRLAIRPQLRRSPLLLQTSANRRITALRMLPREDDAVYDSEPERERAREERRRERRAKRAEERAKQKPEVIDIPSDDDIHASVPGNNAGPSIVITAGTPSSSSIPRPLPKPFQRLSVDTQDAQQSLAPIATLAGQQSSSALPSAAPSDEEQEDEPAESQCRLPIAHLAYTGAPSRTTSRSIPSRQPSAQSSTSARPPTSAQPSSSTTAPKPKAKGAKKPPTHRFAADFTDEDLAKFTTCICCKTAWTVRKSGTQKMLHVQTCAKKHGFADDLVRKLVRQQIDAAPEGSGSGGAKGKGKGKAKEMPPPEPETLLENLVNENAPKKKGRRAKDAEQVETVKKAADTHDAIKDRARTLFGLGEPQPPTQAPPAATQAFQPSRLAPVRRMHGLLDYEGEPEDAAPPATQAFQPSKLGARKVTLLDYDANDAPPPTQSVQPSKLGARKGGLLDYDAADAELPPTQEYAAPASSAEAFTTAGMSNLSGPSTSPERSILSDSANRPATPRTTARNDSPASAHAVPPSVAGPRNSPGSPQRSSPCSPQRSRRSSPRLRRTGSSGSSSNALRVDEVIEIDDDDDNDDHLPKPIAFDEPIALSDPWDSDEGILVVDMSTRDPTPITSPEYSPLASPRLGSHATTGDKQPLGTYHDSMDIDDRPMDIDDRPMAMDDPWDDHEAYLHVEPAASYTTPVHTPPSSPESLPEMSPVRLGNFSALRPGKFSPRKRSPSTSSTSSIPLAISTRSAKKTPSTPKRKATSPPGDTASPSKRASPSKPSSSRASPTKPSTPPPKKPSKPRTKAPKPPKEPEPTFDDAWAARIRGLITADRALHFRILRYEPISFDVFTHLTAHEPGASSGKFKFHLRALLDKLAINFYGAEGITWKPTKK</sequence>
<feature type="compositionally biased region" description="Basic and acidic residues" evidence="1">
    <location>
        <begin position="36"/>
        <end position="57"/>
    </location>
</feature>
<organism evidence="3">
    <name type="scientific">Schizophyllum commune (strain H4-8 / FGSC 9210)</name>
    <name type="common">Split gill fungus</name>
    <dbReference type="NCBI Taxonomy" id="578458"/>
    <lineage>
        <taxon>Eukaryota</taxon>
        <taxon>Fungi</taxon>
        <taxon>Dikarya</taxon>
        <taxon>Basidiomycota</taxon>
        <taxon>Agaricomycotina</taxon>
        <taxon>Agaricomycetes</taxon>
        <taxon>Agaricomycetidae</taxon>
        <taxon>Agaricales</taxon>
        <taxon>Schizophyllaceae</taxon>
        <taxon>Schizophyllum</taxon>
    </lineage>
</organism>
<dbReference type="STRING" id="578458.D8PPH7"/>
<name>D8PPH7_SCHCM</name>
<feature type="compositionally biased region" description="Low complexity" evidence="1">
    <location>
        <begin position="762"/>
        <end position="783"/>
    </location>
</feature>
<feature type="compositionally biased region" description="Basic residues" evidence="1">
    <location>
        <begin position="791"/>
        <end position="801"/>
    </location>
</feature>
<feature type="compositionally biased region" description="Polar residues" evidence="1">
    <location>
        <begin position="615"/>
        <end position="624"/>
    </location>
</feature>
<evidence type="ECO:0000313" key="3">
    <source>
        <dbReference type="Proteomes" id="UP000007431"/>
    </source>
</evidence>
<feature type="compositionally biased region" description="Low complexity" evidence="1">
    <location>
        <begin position="315"/>
        <end position="325"/>
    </location>
</feature>
<feature type="compositionally biased region" description="Low complexity" evidence="1">
    <location>
        <begin position="137"/>
        <end position="151"/>
    </location>
</feature>
<feature type="compositionally biased region" description="Polar residues" evidence="1">
    <location>
        <begin position="740"/>
        <end position="750"/>
    </location>
</feature>
<dbReference type="AlphaFoldDB" id="D8PPH7"/>
<feature type="compositionally biased region" description="Basic and acidic residues" evidence="1">
    <location>
        <begin position="650"/>
        <end position="667"/>
    </location>
</feature>
<feature type="region of interest" description="Disordered" evidence="1">
    <location>
        <begin position="398"/>
        <end position="417"/>
    </location>
</feature>
<dbReference type="RefSeq" id="XP_003036529.1">
    <property type="nucleotide sequence ID" value="XM_003036483.1"/>
</dbReference>
<dbReference type="HOGENOM" id="CLU_325451_0_0_1"/>
<feature type="compositionally biased region" description="Low complexity" evidence="1">
    <location>
        <begin position="178"/>
        <end position="215"/>
    </location>
</feature>
<protein>
    <submittedName>
        <fullName evidence="2">Uncharacterized protein</fullName>
    </submittedName>
</protein>
<evidence type="ECO:0000256" key="1">
    <source>
        <dbReference type="SAM" id="MobiDB-lite"/>
    </source>
</evidence>
<feature type="compositionally biased region" description="Acidic residues" evidence="1">
    <location>
        <begin position="152"/>
        <end position="161"/>
    </location>
</feature>
<feature type="region of interest" description="Disordered" evidence="1">
    <location>
        <begin position="137"/>
        <end position="163"/>
    </location>
</feature>
<dbReference type="VEuPathDB" id="FungiDB:SCHCODRAFT_02538453"/>
<feature type="region of interest" description="Disordered" evidence="1">
    <location>
        <begin position="36"/>
        <end position="117"/>
    </location>
</feature>
<reference evidence="2 3" key="1">
    <citation type="journal article" date="2010" name="Nat. Biotechnol.">
        <title>Genome sequence of the model mushroom Schizophyllum commune.</title>
        <authorList>
            <person name="Ohm R.A."/>
            <person name="de Jong J.F."/>
            <person name="Lugones L.G."/>
            <person name="Aerts A."/>
            <person name="Kothe E."/>
            <person name="Stajich J.E."/>
            <person name="de Vries R.P."/>
            <person name="Record E."/>
            <person name="Levasseur A."/>
            <person name="Baker S.E."/>
            <person name="Bartholomew K.A."/>
            <person name="Coutinho P.M."/>
            <person name="Erdmann S."/>
            <person name="Fowler T.J."/>
            <person name="Gathman A.C."/>
            <person name="Lombard V."/>
            <person name="Henrissat B."/>
            <person name="Knabe N."/>
            <person name="Kuees U."/>
            <person name="Lilly W.W."/>
            <person name="Lindquist E."/>
            <person name="Lucas S."/>
            <person name="Magnuson J.K."/>
            <person name="Piumi F."/>
            <person name="Raudaskoski M."/>
            <person name="Salamov A."/>
            <person name="Schmutz J."/>
            <person name="Schwarze F.W.M.R."/>
            <person name="vanKuyk P.A."/>
            <person name="Horton J.S."/>
            <person name="Grigoriev I.V."/>
            <person name="Woesten H.A.B."/>
        </authorList>
    </citation>
    <scope>NUCLEOTIDE SEQUENCE [LARGE SCALE GENOMIC DNA]</scope>
    <source>
        <strain evidence="3">H4-8 / FGSC 9210</strain>
    </source>
</reference>
<accession>D8PPH7</accession>
<feature type="compositionally biased region" description="Basic and acidic residues" evidence="1">
    <location>
        <begin position="334"/>
        <end position="351"/>
    </location>
</feature>
<proteinExistence type="predicted"/>
<dbReference type="InParanoid" id="D8PPH7"/>
<gene>
    <name evidence="2" type="ORF">SCHCODRAFT_102547</name>
</gene>
<feature type="compositionally biased region" description="Basic residues" evidence="1">
    <location>
        <begin position="216"/>
        <end position="226"/>
    </location>
</feature>
<evidence type="ECO:0000313" key="2">
    <source>
        <dbReference type="EMBL" id="EFJ01627.1"/>
    </source>
</evidence>
<feature type="compositionally biased region" description="Polar residues" evidence="1">
    <location>
        <begin position="480"/>
        <end position="513"/>
    </location>
</feature>